<comment type="catalytic activity">
    <reaction evidence="1 7">
        <text>3-dehydroquinate = 3-dehydroshikimate + H2O</text>
        <dbReference type="Rhea" id="RHEA:21096"/>
        <dbReference type="ChEBI" id="CHEBI:15377"/>
        <dbReference type="ChEBI" id="CHEBI:16630"/>
        <dbReference type="ChEBI" id="CHEBI:32364"/>
        <dbReference type="EC" id="4.2.1.10"/>
    </reaction>
</comment>
<sequence length="156" mass="17269">MTRTILVVNGPNLNRLGKREPAIYGTVTLPWIIERLRHLAAEHGVTLLDFQSNHEGALIDFLQEQGEQAAGVIINPGALTHYSLALRDALAALAVPIIEVHLSNIYAREPFRHQSVTAAVCRGQITGLGWRGYELALRALLDILTEEDSRAKEERT</sequence>
<dbReference type="InterPro" id="IPR001874">
    <property type="entry name" value="DHquinase_II"/>
</dbReference>
<evidence type="ECO:0000256" key="9">
    <source>
        <dbReference type="PIRSR" id="PIRSR001399-2"/>
    </source>
</evidence>
<keyword evidence="6 7" id="KW-0456">Lyase</keyword>
<dbReference type="EMBL" id="MCIF01000002">
    <property type="protein sequence ID" value="RAQ95121.1"/>
    <property type="molecule type" value="Genomic_DNA"/>
</dbReference>
<feature type="binding site" evidence="7 9">
    <location>
        <position position="112"/>
    </location>
    <ligand>
        <name>substrate</name>
    </ligand>
</feature>
<organism evidence="11 12">
    <name type="scientific">Thermogemmatispora tikiterensis</name>
    <dbReference type="NCBI Taxonomy" id="1825093"/>
    <lineage>
        <taxon>Bacteria</taxon>
        <taxon>Bacillati</taxon>
        <taxon>Chloroflexota</taxon>
        <taxon>Ktedonobacteria</taxon>
        <taxon>Thermogemmatisporales</taxon>
        <taxon>Thermogemmatisporaceae</taxon>
        <taxon>Thermogemmatispora</taxon>
    </lineage>
</organism>
<evidence type="ECO:0000256" key="7">
    <source>
        <dbReference type="HAMAP-Rule" id="MF_00169"/>
    </source>
</evidence>
<dbReference type="InterPro" id="IPR018509">
    <property type="entry name" value="DHquinase_II_CS"/>
</dbReference>
<comment type="caution">
    <text evidence="11">The sequence shown here is derived from an EMBL/GenBank/DDBJ whole genome shotgun (WGS) entry which is preliminary data.</text>
</comment>
<feature type="binding site" evidence="7 9">
    <location>
        <begin position="102"/>
        <end position="103"/>
    </location>
    <ligand>
        <name>substrate</name>
    </ligand>
</feature>
<evidence type="ECO:0000313" key="11">
    <source>
        <dbReference type="EMBL" id="RAQ95121.1"/>
    </source>
</evidence>
<keyword evidence="7" id="KW-0028">Amino-acid biosynthesis</keyword>
<protein>
    <recommendedName>
        <fullName evidence="5 7">3-dehydroquinate dehydratase</fullName>
        <shortName evidence="7">3-dehydroquinase</shortName>
        <ecNumber evidence="5 7">4.2.1.10</ecNumber>
    </recommendedName>
    <alternativeName>
        <fullName evidence="7">Type II DHQase</fullName>
    </alternativeName>
</protein>
<comment type="subunit">
    <text evidence="4 7">Homododecamer.</text>
</comment>
<evidence type="ECO:0000256" key="4">
    <source>
        <dbReference type="ARBA" id="ARBA00011193"/>
    </source>
</evidence>
<dbReference type="HAMAP" id="MF_00169">
    <property type="entry name" value="AroQ"/>
    <property type="match status" value="1"/>
</dbReference>
<feature type="binding site" evidence="7 9">
    <location>
        <position position="88"/>
    </location>
    <ligand>
        <name>substrate</name>
    </ligand>
</feature>
<dbReference type="PANTHER" id="PTHR21272:SF3">
    <property type="entry name" value="CATABOLIC 3-DEHYDROQUINASE"/>
    <property type="match status" value="1"/>
</dbReference>
<name>A0A328VE69_9CHLR</name>
<dbReference type="PROSITE" id="PS01029">
    <property type="entry name" value="DEHYDROQUINASE_II"/>
    <property type="match status" value="1"/>
</dbReference>
<feature type="active site" description="Proton acceptor" evidence="7 8">
    <location>
        <position position="24"/>
    </location>
</feature>
<evidence type="ECO:0000313" key="12">
    <source>
        <dbReference type="Proteomes" id="UP000248706"/>
    </source>
</evidence>
<dbReference type="GO" id="GO:0003855">
    <property type="term" value="F:3-dehydroquinate dehydratase activity"/>
    <property type="evidence" value="ECO:0007669"/>
    <property type="project" value="UniProtKB-UniRule"/>
</dbReference>
<dbReference type="SUPFAM" id="SSF52304">
    <property type="entry name" value="Type II 3-dehydroquinate dehydratase"/>
    <property type="match status" value="1"/>
</dbReference>
<keyword evidence="7" id="KW-0057">Aromatic amino acid biosynthesis</keyword>
<comment type="similarity">
    <text evidence="3 7">Belongs to the type-II 3-dehydroquinase family.</text>
</comment>
<evidence type="ECO:0000256" key="1">
    <source>
        <dbReference type="ARBA" id="ARBA00001864"/>
    </source>
</evidence>
<evidence type="ECO:0000256" key="8">
    <source>
        <dbReference type="PIRSR" id="PIRSR001399-1"/>
    </source>
</evidence>
<dbReference type="NCBIfam" id="NF003806">
    <property type="entry name" value="PRK05395.1-3"/>
    <property type="match status" value="1"/>
</dbReference>
<dbReference type="AlphaFoldDB" id="A0A328VE69"/>
<accession>A0A328VE69</accession>
<dbReference type="GO" id="GO:0009423">
    <property type="term" value="P:chorismate biosynthetic process"/>
    <property type="evidence" value="ECO:0007669"/>
    <property type="project" value="UniProtKB-UniRule"/>
</dbReference>
<dbReference type="NCBIfam" id="NF003805">
    <property type="entry name" value="PRK05395.1-2"/>
    <property type="match status" value="1"/>
</dbReference>
<comment type="pathway">
    <text evidence="2 7">Metabolic intermediate biosynthesis; chorismate biosynthesis; chorismate from D-erythrose 4-phosphate and phosphoenolpyruvate: step 3/7.</text>
</comment>
<dbReference type="PANTHER" id="PTHR21272">
    <property type="entry name" value="CATABOLIC 3-DEHYDROQUINASE"/>
    <property type="match status" value="1"/>
</dbReference>
<feature type="active site" description="Proton donor" evidence="7 8">
    <location>
        <position position="101"/>
    </location>
</feature>
<dbReference type="Proteomes" id="UP000248706">
    <property type="component" value="Unassembled WGS sequence"/>
</dbReference>
<evidence type="ECO:0000256" key="5">
    <source>
        <dbReference type="ARBA" id="ARBA00012060"/>
    </source>
</evidence>
<dbReference type="OrthoDB" id="9790793at2"/>
<dbReference type="EC" id="4.2.1.10" evidence="5 7"/>
<dbReference type="NCBIfam" id="NF003807">
    <property type="entry name" value="PRK05395.1-4"/>
    <property type="match status" value="1"/>
</dbReference>
<dbReference type="GO" id="GO:0019631">
    <property type="term" value="P:quinate catabolic process"/>
    <property type="evidence" value="ECO:0007669"/>
    <property type="project" value="TreeGrafter"/>
</dbReference>
<dbReference type="UniPathway" id="UPA00053">
    <property type="reaction ID" value="UER00086"/>
</dbReference>
<gene>
    <name evidence="7" type="primary">aroQ</name>
    <name evidence="11" type="ORF">A4R35_06205</name>
</gene>
<proteinExistence type="inferred from homology"/>
<feature type="site" description="Transition state stabilizer" evidence="7 10">
    <location>
        <position position="19"/>
    </location>
</feature>
<evidence type="ECO:0000256" key="2">
    <source>
        <dbReference type="ARBA" id="ARBA00004902"/>
    </source>
</evidence>
<dbReference type="GO" id="GO:0008652">
    <property type="term" value="P:amino acid biosynthetic process"/>
    <property type="evidence" value="ECO:0007669"/>
    <property type="project" value="UniProtKB-KW"/>
</dbReference>
<evidence type="ECO:0000256" key="3">
    <source>
        <dbReference type="ARBA" id="ARBA00011037"/>
    </source>
</evidence>
<dbReference type="GO" id="GO:0009073">
    <property type="term" value="P:aromatic amino acid family biosynthetic process"/>
    <property type="evidence" value="ECO:0007669"/>
    <property type="project" value="UniProtKB-KW"/>
</dbReference>
<dbReference type="NCBIfam" id="TIGR01088">
    <property type="entry name" value="aroQ"/>
    <property type="match status" value="1"/>
</dbReference>
<evidence type="ECO:0000256" key="10">
    <source>
        <dbReference type="PIRSR" id="PIRSR001399-3"/>
    </source>
</evidence>
<dbReference type="CDD" id="cd00466">
    <property type="entry name" value="DHQase_II"/>
    <property type="match status" value="1"/>
</dbReference>
<evidence type="ECO:0000256" key="6">
    <source>
        <dbReference type="ARBA" id="ARBA00023239"/>
    </source>
</evidence>
<keyword evidence="12" id="KW-1185">Reference proteome</keyword>
<feature type="binding site" evidence="7 9">
    <location>
        <position position="75"/>
    </location>
    <ligand>
        <name>substrate</name>
    </ligand>
</feature>
<feature type="binding site" evidence="7 9">
    <location>
        <position position="81"/>
    </location>
    <ligand>
        <name>substrate</name>
    </ligand>
</feature>
<dbReference type="Gene3D" id="3.40.50.9100">
    <property type="entry name" value="Dehydroquinase, class II"/>
    <property type="match status" value="1"/>
</dbReference>
<reference evidence="11 12" key="1">
    <citation type="submission" date="2016-08" db="EMBL/GenBank/DDBJ databases">
        <title>Analysis of Carbohydrate Active Enzymes in Thermogemmatispora T81 Reveals Carbohydrate Degradation Ability.</title>
        <authorList>
            <person name="Tomazini A."/>
            <person name="Lal S."/>
            <person name="Stott M."/>
            <person name="Henrissat B."/>
            <person name="Polikarpov I."/>
            <person name="Sparling R."/>
            <person name="Levin D.B."/>
        </authorList>
    </citation>
    <scope>NUCLEOTIDE SEQUENCE [LARGE SCALE GENOMIC DNA]</scope>
    <source>
        <strain evidence="11 12">T81</strain>
    </source>
</reference>
<dbReference type="Pfam" id="PF01220">
    <property type="entry name" value="DHquinase_II"/>
    <property type="match status" value="1"/>
</dbReference>
<dbReference type="InterPro" id="IPR036441">
    <property type="entry name" value="DHquinase_II_sf"/>
</dbReference>
<dbReference type="RefSeq" id="WP_112427583.1">
    <property type="nucleotide sequence ID" value="NZ_MCIF01000002.1"/>
</dbReference>
<comment type="function">
    <text evidence="7">Catalyzes a trans-dehydration via an enolate intermediate.</text>
</comment>
<dbReference type="PIRSF" id="PIRSF001399">
    <property type="entry name" value="DHquinase_II"/>
    <property type="match status" value="1"/>
</dbReference>